<dbReference type="Pfam" id="PF03959">
    <property type="entry name" value="FSH1"/>
    <property type="match status" value="1"/>
</dbReference>
<dbReference type="PANTHER" id="PTHR48070">
    <property type="entry name" value="ESTERASE OVCA2"/>
    <property type="match status" value="1"/>
</dbReference>
<reference evidence="3" key="1">
    <citation type="submission" date="2021-03" db="EMBL/GenBank/DDBJ databases">
        <authorList>
            <person name="Tagirdzhanova G."/>
        </authorList>
    </citation>
    <scope>NUCLEOTIDE SEQUENCE</scope>
</reference>
<dbReference type="InterPro" id="IPR050593">
    <property type="entry name" value="LovG"/>
</dbReference>
<comment type="caution">
    <text evidence="3">The sequence shown here is derived from an EMBL/GenBank/DDBJ whole genome shotgun (WGS) entry which is preliminary data.</text>
</comment>
<accession>A0A8H3ESA9</accession>
<protein>
    <recommendedName>
        <fullName evidence="2">Serine hydrolase domain-containing protein</fullName>
    </recommendedName>
</protein>
<organism evidence="3 4">
    <name type="scientific">Imshaugia aleurites</name>
    <dbReference type="NCBI Taxonomy" id="172621"/>
    <lineage>
        <taxon>Eukaryota</taxon>
        <taxon>Fungi</taxon>
        <taxon>Dikarya</taxon>
        <taxon>Ascomycota</taxon>
        <taxon>Pezizomycotina</taxon>
        <taxon>Lecanoromycetes</taxon>
        <taxon>OSLEUM clade</taxon>
        <taxon>Lecanoromycetidae</taxon>
        <taxon>Lecanorales</taxon>
        <taxon>Lecanorineae</taxon>
        <taxon>Parmeliaceae</taxon>
        <taxon>Imshaugia</taxon>
    </lineage>
</organism>
<evidence type="ECO:0000256" key="1">
    <source>
        <dbReference type="ARBA" id="ARBA00022801"/>
    </source>
</evidence>
<dbReference type="GO" id="GO:0005737">
    <property type="term" value="C:cytoplasm"/>
    <property type="evidence" value="ECO:0007669"/>
    <property type="project" value="TreeGrafter"/>
</dbReference>
<keyword evidence="4" id="KW-1185">Reference proteome</keyword>
<dbReference type="GO" id="GO:0005634">
    <property type="term" value="C:nucleus"/>
    <property type="evidence" value="ECO:0007669"/>
    <property type="project" value="TreeGrafter"/>
</dbReference>
<dbReference type="PANTHER" id="PTHR48070:SF4">
    <property type="entry name" value="ESTERASE ALNB"/>
    <property type="match status" value="1"/>
</dbReference>
<dbReference type="EMBL" id="CAJPDT010000010">
    <property type="protein sequence ID" value="CAF9912551.1"/>
    <property type="molecule type" value="Genomic_DNA"/>
</dbReference>
<proteinExistence type="predicted"/>
<dbReference type="OrthoDB" id="2094269at2759"/>
<dbReference type="InterPro" id="IPR005645">
    <property type="entry name" value="FSH-like_dom"/>
</dbReference>
<feature type="domain" description="Serine hydrolase" evidence="2">
    <location>
        <begin position="111"/>
        <end position="238"/>
    </location>
</feature>
<dbReference type="InterPro" id="IPR029058">
    <property type="entry name" value="AB_hydrolase_fold"/>
</dbReference>
<evidence type="ECO:0000259" key="2">
    <source>
        <dbReference type="Pfam" id="PF03959"/>
    </source>
</evidence>
<evidence type="ECO:0000313" key="4">
    <source>
        <dbReference type="Proteomes" id="UP000664534"/>
    </source>
</evidence>
<dbReference type="GO" id="GO:0016787">
    <property type="term" value="F:hydrolase activity"/>
    <property type="evidence" value="ECO:0007669"/>
    <property type="project" value="UniProtKB-KW"/>
</dbReference>
<name>A0A8H3ESA9_9LECA</name>
<dbReference type="GO" id="GO:0019748">
    <property type="term" value="P:secondary metabolic process"/>
    <property type="evidence" value="ECO:0007669"/>
    <property type="project" value="TreeGrafter"/>
</dbReference>
<evidence type="ECO:0000313" key="3">
    <source>
        <dbReference type="EMBL" id="CAF9912551.1"/>
    </source>
</evidence>
<dbReference type="AlphaFoldDB" id="A0A8H3ESA9"/>
<dbReference type="Gene3D" id="3.40.50.1820">
    <property type="entry name" value="alpha/beta hydrolase"/>
    <property type="match status" value="1"/>
</dbReference>
<dbReference type="Proteomes" id="UP000664534">
    <property type="component" value="Unassembled WGS sequence"/>
</dbReference>
<dbReference type="SUPFAM" id="SSF53474">
    <property type="entry name" value="alpha/beta-Hydrolases"/>
    <property type="match status" value="1"/>
</dbReference>
<keyword evidence="1" id="KW-0378">Hydrolase</keyword>
<sequence>MPTSDLLMKELSDDESITFYFARGYIDSQPPQWLEEQLEGPPHLRFLQWDLTLLDTIYQNHLEKYGAPTRKLESMPSIDVVEKQREDDELLGSFFGSTFVNDVLEPWSVGVALEYLHNIIDDEGPFHGVVGVSEGAAVAATLLVEDIQHCKAMQARSDFRCALFYVGSPALSEDGMRIMHSDTDGQVINIPTCHIMGENDIFKKGSDELLKLCDSDKALTITDLGGHRIPQDMGTNKQVADWIREQERHLIDEQVAR</sequence>
<gene>
    <name evidence="3" type="ORF">IMSHALPRED_000345</name>
</gene>